<evidence type="ECO:0000256" key="2">
    <source>
        <dbReference type="ARBA" id="ARBA00005232"/>
    </source>
</evidence>
<comment type="similarity">
    <text evidence="2 10">Belongs to the carnitine/choline acetyltransferase family.</text>
</comment>
<dbReference type="Gene3D" id="1.10.275.20">
    <property type="entry name" value="Choline/Carnitine o-acyltransferase"/>
    <property type="match status" value="1"/>
</dbReference>
<evidence type="ECO:0000256" key="10">
    <source>
        <dbReference type="RuleBase" id="RU003801"/>
    </source>
</evidence>
<comment type="caution">
    <text evidence="12">The sequence shown here is derived from an EMBL/GenBank/DDBJ whole genome shotgun (WGS) entry which is preliminary data.</text>
</comment>
<keyword evidence="7 10" id="KW-0012">Acyltransferase</keyword>
<dbReference type="InterPro" id="IPR042231">
    <property type="entry name" value="Cho/carn_acyl_trans_2"/>
</dbReference>
<evidence type="ECO:0000259" key="11">
    <source>
        <dbReference type="Pfam" id="PF00755"/>
    </source>
</evidence>
<organism evidence="12 13">
    <name type="scientific">Cotesia congregata</name>
    <name type="common">Parasitoid wasp</name>
    <name type="synonym">Apanteles congregatus</name>
    <dbReference type="NCBI Taxonomy" id="51543"/>
    <lineage>
        <taxon>Eukaryota</taxon>
        <taxon>Metazoa</taxon>
        <taxon>Ecdysozoa</taxon>
        <taxon>Arthropoda</taxon>
        <taxon>Hexapoda</taxon>
        <taxon>Insecta</taxon>
        <taxon>Pterygota</taxon>
        <taxon>Neoptera</taxon>
        <taxon>Endopterygota</taxon>
        <taxon>Hymenoptera</taxon>
        <taxon>Apocrita</taxon>
        <taxon>Ichneumonoidea</taxon>
        <taxon>Braconidae</taxon>
        <taxon>Microgastrinae</taxon>
        <taxon>Cotesia</taxon>
    </lineage>
</organism>
<keyword evidence="5" id="KW-0276">Fatty acid metabolism</keyword>
<dbReference type="InterPro" id="IPR023213">
    <property type="entry name" value="CAT-like_dom_sf"/>
</dbReference>
<name>A0A8J2HL23_COTCN</name>
<dbReference type="SUPFAM" id="SSF52777">
    <property type="entry name" value="CoA-dependent acyltransferases"/>
    <property type="match status" value="2"/>
</dbReference>
<evidence type="ECO:0000256" key="1">
    <source>
        <dbReference type="ARBA" id="ARBA00005005"/>
    </source>
</evidence>
<dbReference type="AlphaFoldDB" id="A0A8J2HL23"/>
<keyword evidence="6" id="KW-0443">Lipid metabolism</keyword>
<comment type="pathway">
    <text evidence="1">Lipid metabolism; fatty acid beta-oxidation.</text>
</comment>
<dbReference type="GO" id="GO:0004095">
    <property type="term" value="F:carnitine O-palmitoyltransferase activity"/>
    <property type="evidence" value="ECO:0007669"/>
    <property type="project" value="TreeGrafter"/>
</dbReference>
<dbReference type="FunFam" id="1.10.275.20:FF:000001">
    <property type="entry name" value="carnitine O-palmitoyltransferase 2, mitochondrial"/>
    <property type="match status" value="1"/>
</dbReference>
<dbReference type="GO" id="GO:0005739">
    <property type="term" value="C:mitochondrion"/>
    <property type="evidence" value="ECO:0007669"/>
    <property type="project" value="TreeGrafter"/>
</dbReference>
<evidence type="ECO:0000256" key="5">
    <source>
        <dbReference type="ARBA" id="ARBA00022832"/>
    </source>
</evidence>
<dbReference type="UniPathway" id="UPA00659"/>
<feature type="domain" description="Choline/carnitine acyltransferase" evidence="11">
    <location>
        <begin position="62"/>
        <end position="656"/>
    </location>
</feature>
<dbReference type="Gene3D" id="3.30.559.70">
    <property type="entry name" value="Choline/Carnitine o-acyltransferase, domain 2"/>
    <property type="match status" value="1"/>
</dbReference>
<keyword evidence="4 10" id="KW-0808">Transferase</keyword>
<dbReference type="Gene3D" id="3.30.559.10">
    <property type="entry name" value="Chloramphenicol acetyltransferase-like domain"/>
    <property type="match status" value="1"/>
</dbReference>
<accession>A0A8J2HL23</accession>
<keyword evidence="3" id="KW-0813">Transport</keyword>
<reference evidence="12" key="1">
    <citation type="submission" date="2021-04" db="EMBL/GenBank/DDBJ databases">
        <authorList>
            <person name="Chebbi M.A.C M."/>
        </authorList>
    </citation>
    <scope>NUCLEOTIDE SEQUENCE</scope>
</reference>
<dbReference type="OrthoDB" id="240216at2759"/>
<dbReference type="EMBL" id="CAJNRD030001122">
    <property type="protein sequence ID" value="CAG5101295.1"/>
    <property type="molecule type" value="Genomic_DNA"/>
</dbReference>
<proteinExistence type="inferred from homology"/>
<sequence>MILLKTSTNFNIIKTHGTIKRFKPNLKIFLKKLHLTSEANEYEYIQRSKLPTMHFQDSLPRLPIPKLEDSCRRYLKAQQPILTAKEFKETSTCVLKFLSDEGPPLQKLLLEDDKYNKHTSYISGYWFDMYLRDRKPLPVNYNPLLVFVQEQDLRYNKPLVKATNLLISSARFMKSLRAEILEPEVFHLDPKKSDTDFFRTVTGLLPSKIATYGAYLFKAYPLDMSQFPYLFGTTRIPLPTKDDLSHDLTSKHIVIMRKGHFYSMDIIDSSGKILPPLEIASCLNFVLNDPRPPNDCPVGVLTTAHRDQWAKIRGHLLALGNEGVLHKIDSAAFVFALDDDHIEDDYIKLMRLFLHADGTNRWFDKSFSLIMSGDGVAGINFEHSWGDGVAVLRYFKNLKHDISNNPHFHPEDEASVSSSPTSIRKLDFKLDDKIKGIVQCNFNEYKSWTQDRLSIDYLIFEEFGKEECKKFKVSPDAVMQLAFQLALYKKEKRAVATYESCSTSAFKHGRTETVRSCTNETIALCKAIVEHGASSVGDDELKKLMLECSKAHNNLVKEAAMGQGFDRHLFALRKIVEESEGIRMPLLFKDPAYEKLNHNILSTSTLSSPEVMAGGFGPVVEDGYGIGYMIQDHKLGSVVTSYRDHRDASEYIKYLKSAFEDIHRILKNQLTAPFLKNQEKDIQYVSETAEINVPSPTSSVDNMVIAERRVLFHESEFHPNVNGVHKNTTWVYENGAGHWNSLTNPEHHIEVIHQVNCLFNIRDGSSKTRILKELYATNI</sequence>
<dbReference type="PROSITE" id="PS00440">
    <property type="entry name" value="ACYLTRANSF_C_2"/>
    <property type="match status" value="1"/>
</dbReference>
<evidence type="ECO:0000256" key="7">
    <source>
        <dbReference type="ARBA" id="ARBA00023315"/>
    </source>
</evidence>
<comment type="catalytic activity">
    <reaction evidence="8">
        <text>4,8-dimethylnonanoyl-CoA + (R)-carnitine = O-4,8-dimethylnonanoyl-(R)-carnitine + CoA</text>
        <dbReference type="Rhea" id="RHEA:44860"/>
        <dbReference type="ChEBI" id="CHEBI:16347"/>
        <dbReference type="ChEBI" id="CHEBI:57287"/>
        <dbReference type="ChEBI" id="CHEBI:77061"/>
        <dbReference type="ChEBI" id="CHEBI:84654"/>
    </reaction>
</comment>
<dbReference type="PANTHER" id="PTHR22589:SF16">
    <property type="entry name" value="CARNITINE O-PALMITOYLTRANSFERASE 2, MITOCHONDRIAL"/>
    <property type="match status" value="1"/>
</dbReference>
<evidence type="ECO:0000256" key="6">
    <source>
        <dbReference type="ARBA" id="ARBA00023098"/>
    </source>
</evidence>
<dbReference type="Pfam" id="PF00755">
    <property type="entry name" value="Carn_acyltransf"/>
    <property type="match status" value="1"/>
</dbReference>
<dbReference type="Gene3D" id="1.20.1280.180">
    <property type="match status" value="1"/>
</dbReference>
<gene>
    <name evidence="12" type="ORF">HICCMSTLAB_LOCUS10368</name>
</gene>
<evidence type="ECO:0000313" key="13">
    <source>
        <dbReference type="Proteomes" id="UP000786811"/>
    </source>
</evidence>
<evidence type="ECO:0000256" key="3">
    <source>
        <dbReference type="ARBA" id="ARBA00022448"/>
    </source>
</evidence>
<dbReference type="InterPro" id="IPR042572">
    <property type="entry name" value="Carn_acyl_trans_N"/>
</dbReference>
<dbReference type="GO" id="GO:0006635">
    <property type="term" value="P:fatty acid beta-oxidation"/>
    <property type="evidence" value="ECO:0007669"/>
    <property type="project" value="UniProtKB-UniPathway"/>
</dbReference>
<dbReference type="InterPro" id="IPR000542">
    <property type="entry name" value="Carn_acyl_trans"/>
</dbReference>
<evidence type="ECO:0000313" key="12">
    <source>
        <dbReference type="EMBL" id="CAG5101295.1"/>
    </source>
</evidence>
<dbReference type="Proteomes" id="UP000786811">
    <property type="component" value="Unassembled WGS sequence"/>
</dbReference>
<keyword evidence="13" id="KW-1185">Reference proteome</keyword>
<dbReference type="PANTHER" id="PTHR22589">
    <property type="entry name" value="CARNITINE O-ACYLTRANSFERASE"/>
    <property type="match status" value="1"/>
</dbReference>
<protein>
    <submittedName>
        <fullName evidence="12">Mitochondrial (Bos taurus)</fullName>
    </submittedName>
</protein>
<feature type="active site" description="Proton acceptor" evidence="9">
    <location>
        <position position="383"/>
    </location>
</feature>
<dbReference type="InterPro" id="IPR039551">
    <property type="entry name" value="Cho/carn_acyl_trans"/>
</dbReference>
<evidence type="ECO:0000256" key="4">
    <source>
        <dbReference type="ARBA" id="ARBA00022679"/>
    </source>
</evidence>
<evidence type="ECO:0000256" key="8">
    <source>
        <dbReference type="ARBA" id="ARBA00048999"/>
    </source>
</evidence>
<evidence type="ECO:0000256" key="9">
    <source>
        <dbReference type="PIRSR" id="PIRSR600542-1"/>
    </source>
</evidence>